<evidence type="ECO:0008006" key="2">
    <source>
        <dbReference type="Google" id="ProtNLM"/>
    </source>
</evidence>
<dbReference type="EMBL" id="AALIYN010000008">
    <property type="protein sequence ID" value="EDA0998668.1"/>
    <property type="molecule type" value="Genomic_DNA"/>
</dbReference>
<accession>A0A3U2C8H5</accession>
<dbReference type="SUPFAM" id="SSF56655">
    <property type="entry name" value="Carbohydrate phosphatase"/>
    <property type="match status" value="1"/>
</dbReference>
<proteinExistence type="predicted"/>
<reference evidence="1" key="1">
    <citation type="submission" date="2019-10" db="EMBL/GenBank/DDBJ databases">
        <authorList>
            <person name="Ashton P.M."/>
            <person name="Dallman T."/>
            <person name="Nair S."/>
            <person name="De Pinna E."/>
            <person name="Peters T."/>
            <person name="Grant K."/>
        </authorList>
    </citation>
    <scope>NUCLEOTIDE SEQUENCE</scope>
    <source>
        <strain evidence="1">808267</strain>
    </source>
</reference>
<gene>
    <name evidence="1" type="ORF">F9Q54_10690</name>
</gene>
<accession>A0A5H7CWT9</accession>
<name>A0A3U2C8H5_SALET</name>
<organism evidence="1">
    <name type="scientific">Salmonella enterica I</name>
    <dbReference type="NCBI Taxonomy" id="59201"/>
    <lineage>
        <taxon>Bacteria</taxon>
        <taxon>Pseudomonadati</taxon>
        <taxon>Pseudomonadota</taxon>
        <taxon>Gammaproteobacteria</taxon>
        <taxon>Enterobacterales</taxon>
        <taxon>Enterobacteriaceae</taxon>
        <taxon>Salmonella</taxon>
    </lineage>
</organism>
<dbReference type="AlphaFoldDB" id="A0A3U2C8H5"/>
<dbReference type="Gene3D" id="3.40.190.80">
    <property type="match status" value="1"/>
</dbReference>
<protein>
    <recommendedName>
        <fullName evidence="2">Histidinol-phosphatase</fullName>
    </recommendedName>
</protein>
<evidence type="ECO:0000313" key="1">
    <source>
        <dbReference type="EMBL" id="EDA0998668.1"/>
    </source>
</evidence>
<sequence length="239" mass="26715">MQTTPDIKYFHQLASLAEYRLLNPQITTPLCHTQDLLGEIKEEILSLFPQHSVNTGAAPSETKKSAWTIRQFHSHIDDIPVSGIFIGFTENEKNGMCMLTNPFTRERFWSDGIRSRAFGPFGEYDLATRRNTRLHQAVIHISTDFSVQDSSTGKIRQQALLTRKGDPFYAMGMLAAGYIDACIINPSAVQEFMPFIHLIENAGGVFSILREYCDGSGNMLIASGSRELHNEVMNVLTAA</sequence>
<comment type="caution">
    <text evidence="1">The sequence shown here is derived from an EMBL/GenBank/DDBJ whole genome shotgun (WGS) entry which is preliminary data.</text>
</comment>